<evidence type="ECO:0000313" key="3">
    <source>
        <dbReference type="Ensembl" id="ENSDARP00000128508"/>
    </source>
</evidence>
<keyword evidence="2" id="KW-0812">Transmembrane</keyword>
<organism evidence="3">
    <name type="scientific">Danio rerio</name>
    <name type="common">Zebrafish</name>
    <name type="synonym">Brachydanio rerio</name>
    <dbReference type="NCBI Taxonomy" id="7955"/>
    <lineage>
        <taxon>Eukaryota</taxon>
        <taxon>Metazoa</taxon>
        <taxon>Chordata</taxon>
        <taxon>Craniata</taxon>
        <taxon>Vertebrata</taxon>
        <taxon>Euteleostomi</taxon>
        <taxon>Actinopterygii</taxon>
        <taxon>Neopterygii</taxon>
        <taxon>Teleostei</taxon>
        <taxon>Ostariophysi</taxon>
        <taxon>Cypriniformes</taxon>
        <taxon>Danionidae</taxon>
        <taxon>Danioninae</taxon>
        <taxon>Danio</taxon>
    </lineage>
</organism>
<dbReference type="AlphaFoldDB" id="X1WE57"/>
<proteinExistence type="predicted"/>
<gene>
    <name evidence="3 4" type="primary">si:ch211-107e6.5</name>
</gene>
<protein>
    <submittedName>
        <fullName evidence="3">Si:ch211-107e6.5</fullName>
    </submittedName>
</protein>
<dbReference type="HOGENOM" id="CLU_1643118_0_0_1"/>
<reference evidence="3" key="2">
    <citation type="submission" date="2014-03" db="UniProtKB">
        <authorList>
            <consortium name="Ensembl"/>
        </authorList>
    </citation>
    <scope>IDENTIFICATION</scope>
    <source>
        <strain evidence="3">Tuebingen</strain>
    </source>
</reference>
<dbReference type="OrthoDB" id="8905747at2759"/>
<keyword evidence="2" id="KW-1133">Transmembrane helix</keyword>
<evidence type="ECO:0000256" key="2">
    <source>
        <dbReference type="SAM" id="Phobius"/>
    </source>
</evidence>
<dbReference type="GeneTree" id="ENSGT00990000209978"/>
<dbReference type="PaxDb" id="7955-ENSDARP00000128508"/>
<feature type="compositionally biased region" description="Polar residues" evidence="1">
    <location>
        <begin position="77"/>
        <end position="93"/>
    </location>
</feature>
<sequence>MQPQPELNEEVFETSSTMKVVKLEKSAHSRAVFRLLISMHGTPKPDLNLADDYRTSSPIASIVHPICEGHHQEENTQQHGSGGTEKQMNDTVTQTPIKRTETDNKQSESAFHQQSLLRRAIGILLIFFFIFGVIVFFMVTNQYCLSDFVKLCCVKRHNPPV</sequence>
<dbReference type="EMBL" id="CR391967">
    <property type="status" value="NOT_ANNOTATED_CDS"/>
    <property type="molecule type" value="Genomic_DNA"/>
</dbReference>
<evidence type="ECO:0000256" key="1">
    <source>
        <dbReference type="SAM" id="MobiDB-lite"/>
    </source>
</evidence>
<keyword evidence="2" id="KW-0472">Membrane</keyword>
<dbReference type="Bgee" id="ENSDARG00000097573">
    <property type="expression patterns" value="Expressed in testis and 13 other cell types or tissues"/>
</dbReference>
<feature type="transmembrane region" description="Helical" evidence="2">
    <location>
        <begin position="120"/>
        <end position="139"/>
    </location>
</feature>
<dbReference type="FunCoup" id="X1WE57">
    <property type="interactions" value="76"/>
</dbReference>
<accession>A0A8N7UTE2</accession>
<feature type="region of interest" description="Disordered" evidence="1">
    <location>
        <begin position="73"/>
        <end position="93"/>
    </location>
</feature>
<dbReference type="OMA" id="SPFHQKE"/>
<dbReference type="ZFIN" id="ZDB-GENE-131121-206">
    <property type="gene designation" value="si:ch211-107e6.5"/>
</dbReference>
<name>X1WE57_DANRE</name>
<accession>X1WE57</accession>
<evidence type="ECO:0000313" key="4">
    <source>
        <dbReference type="ZFIN" id="ZDB-GENE-131121-206"/>
    </source>
</evidence>
<reference evidence="3" key="1">
    <citation type="journal article" date="2013" name="Nature">
        <title>The zebrafish reference genome sequence and its relationship to the human genome.</title>
        <authorList>
            <consortium name="Genome Reference Consortium Zebrafish"/>
            <person name="Howe K."/>
            <person name="Clark M.D."/>
            <person name="Torroja C.F."/>
            <person name="Torrance J."/>
            <person name="Berthelot C."/>
            <person name="Muffato M."/>
            <person name="Collins J.E."/>
            <person name="Humphray S."/>
            <person name="McLaren K."/>
            <person name="Matthews L."/>
            <person name="McLaren S."/>
            <person name="Sealy I."/>
            <person name="Caccamo M."/>
            <person name="Churcher C."/>
            <person name="Scott C."/>
            <person name="Barrett J.C."/>
            <person name="Koch R."/>
            <person name="Rauch G.J."/>
            <person name="White S."/>
            <person name="Chow W."/>
            <person name="Kilian B."/>
            <person name="Quintais L.T."/>
            <person name="Guerra-Assuncao J.A."/>
            <person name="Zhou Y."/>
            <person name="Gu Y."/>
            <person name="Yen J."/>
            <person name="Vogel J.H."/>
            <person name="Eyre T."/>
            <person name="Redmond S."/>
            <person name="Banerjee R."/>
            <person name="Chi J."/>
            <person name="Fu B."/>
            <person name="Langley E."/>
            <person name="Maguire S.F."/>
            <person name="Laird G.K."/>
            <person name="Lloyd D."/>
            <person name="Kenyon E."/>
            <person name="Donaldson S."/>
            <person name="Sehra H."/>
            <person name="Almeida-King J."/>
            <person name="Loveland J."/>
            <person name="Trevanion S."/>
            <person name="Jones M."/>
            <person name="Quail M."/>
            <person name="Willey D."/>
            <person name="Hunt A."/>
            <person name="Burton J."/>
            <person name="Sims S."/>
            <person name="McLay K."/>
            <person name="Plumb B."/>
            <person name="Davis J."/>
            <person name="Clee C."/>
            <person name="Oliver K."/>
            <person name="Clark R."/>
            <person name="Riddle C."/>
            <person name="Elliot D."/>
            <person name="Eliott D."/>
            <person name="Threadgold G."/>
            <person name="Harden G."/>
            <person name="Ware D."/>
            <person name="Begum S."/>
            <person name="Mortimore B."/>
            <person name="Mortimer B."/>
            <person name="Kerry G."/>
            <person name="Heath P."/>
            <person name="Phillimore B."/>
            <person name="Tracey A."/>
            <person name="Corby N."/>
            <person name="Dunn M."/>
            <person name="Johnson C."/>
            <person name="Wood J."/>
            <person name="Clark S."/>
            <person name="Pelan S."/>
            <person name="Griffiths G."/>
            <person name="Smith M."/>
            <person name="Glithero R."/>
            <person name="Howden P."/>
            <person name="Barker N."/>
            <person name="Lloyd C."/>
            <person name="Stevens C."/>
            <person name="Harley J."/>
            <person name="Holt K."/>
            <person name="Panagiotidis G."/>
            <person name="Lovell J."/>
            <person name="Beasley H."/>
            <person name="Henderson C."/>
            <person name="Gordon D."/>
            <person name="Auger K."/>
            <person name="Wright D."/>
            <person name="Collins J."/>
            <person name="Raisen C."/>
            <person name="Dyer L."/>
            <person name="Leung K."/>
            <person name="Robertson L."/>
            <person name="Ambridge K."/>
            <person name="Leongamornlert D."/>
            <person name="McGuire S."/>
            <person name="Gilderthorp R."/>
            <person name="Griffiths C."/>
            <person name="Manthravadi D."/>
            <person name="Nichol S."/>
            <person name="Barker G."/>
            <person name="Whitehead S."/>
            <person name="Kay M."/>
            <person name="Brown J."/>
            <person name="Murnane C."/>
            <person name="Gray E."/>
            <person name="Humphries M."/>
            <person name="Sycamore N."/>
            <person name="Barker D."/>
            <person name="Saunders D."/>
            <person name="Wallis J."/>
            <person name="Babbage A."/>
            <person name="Hammond S."/>
            <person name="Mashreghi-Mohammadi M."/>
            <person name="Barr L."/>
            <person name="Martin S."/>
            <person name="Wray P."/>
            <person name="Ellington A."/>
            <person name="Matthews N."/>
            <person name="Ellwood M."/>
            <person name="Woodmansey R."/>
            <person name="Clark G."/>
            <person name="Cooper J."/>
            <person name="Cooper J."/>
            <person name="Tromans A."/>
            <person name="Grafham D."/>
            <person name="Skuce C."/>
            <person name="Pandian R."/>
            <person name="Andrews R."/>
            <person name="Harrison E."/>
            <person name="Kimberley A."/>
            <person name="Garnett J."/>
            <person name="Fosker N."/>
            <person name="Hall R."/>
            <person name="Garner P."/>
            <person name="Kelly D."/>
            <person name="Bird C."/>
            <person name="Palmer S."/>
            <person name="Gehring I."/>
            <person name="Berger A."/>
            <person name="Dooley C.M."/>
            <person name="Ersan-Urun Z."/>
            <person name="Eser C."/>
            <person name="Geiger H."/>
            <person name="Geisler M."/>
            <person name="Karotki L."/>
            <person name="Kirn A."/>
            <person name="Konantz J."/>
            <person name="Konantz M."/>
            <person name="Oberlander M."/>
            <person name="Rudolph-Geiger S."/>
            <person name="Teucke M."/>
            <person name="Lanz C."/>
            <person name="Raddatz G."/>
            <person name="Osoegawa K."/>
            <person name="Zhu B."/>
            <person name="Rapp A."/>
            <person name="Widaa S."/>
            <person name="Langford C."/>
            <person name="Yang F."/>
            <person name="Schuster S.C."/>
            <person name="Carter N.P."/>
            <person name="Harrow J."/>
            <person name="Ning Z."/>
            <person name="Herrero J."/>
            <person name="Searle S.M."/>
            <person name="Enright A."/>
            <person name="Geisler R."/>
            <person name="Plasterk R.H."/>
            <person name="Lee C."/>
            <person name="Westerfield M."/>
            <person name="de Jong P.J."/>
            <person name="Zon L.I."/>
            <person name="Postlethwait J.H."/>
            <person name="Nusslein-Volhard C."/>
            <person name="Hubbard T.J."/>
            <person name="Roest Crollius H."/>
            <person name="Rogers J."/>
            <person name="Stemple D.L."/>
        </authorList>
    </citation>
    <scope>NUCLEOTIDE SEQUENCE [LARGE SCALE GENOMIC DNA]</scope>
    <source>
        <strain evidence="3">Tuebingen</strain>
    </source>
</reference>
<dbReference type="Ensembl" id="ENSDART00000153898.3">
    <property type="protein sequence ID" value="ENSDARP00000128508.1"/>
    <property type="gene ID" value="ENSDARG00000097573.3"/>
</dbReference>